<name>A0A9D2D620_9FIRM</name>
<accession>A0A9D2D620</accession>
<reference evidence="1" key="1">
    <citation type="journal article" date="2021" name="PeerJ">
        <title>Extensive microbial diversity within the chicken gut microbiome revealed by metagenomics and culture.</title>
        <authorList>
            <person name="Gilroy R."/>
            <person name="Ravi A."/>
            <person name="Getino M."/>
            <person name="Pursley I."/>
            <person name="Horton D.L."/>
            <person name="Alikhan N.F."/>
            <person name="Baker D."/>
            <person name="Gharbi K."/>
            <person name="Hall N."/>
            <person name="Watson M."/>
            <person name="Adriaenssens E.M."/>
            <person name="Foster-Nyarko E."/>
            <person name="Jarju S."/>
            <person name="Secka A."/>
            <person name="Antonio M."/>
            <person name="Oren A."/>
            <person name="Chaudhuri R.R."/>
            <person name="La Ragione R."/>
            <person name="Hildebrand F."/>
            <person name="Pallen M.J."/>
        </authorList>
    </citation>
    <scope>NUCLEOTIDE SEQUENCE</scope>
    <source>
        <strain evidence="1">CHK192-19661</strain>
    </source>
</reference>
<organism evidence="1 2">
    <name type="scientific">Candidatus Borkfalkia avicola</name>
    <dbReference type="NCBI Taxonomy" id="2838503"/>
    <lineage>
        <taxon>Bacteria</taxon>
        <taxon>Bacillati</taxon>
        <taxon>Bacillota</taxon>
        <taxon>Clostridia</taxon>
        <taxon>Christensenellales</taxon>
        <taxon>Christensenellaceae</taxon>
        <taxon>Candidatus Borkfalkia</taxon>
    </lineage>
</organism>
<comment type="caution">
    <text evidence="1">The sequence shown here is derived from an EMBL/GenBank/DDBJ whole genome shotgun (WGS) entry which is preliminary data.</text>
</comment>
<reference evidence="1" key="2">
    <citation type="submission" date="2021-04" db="EMBL/GenBank/DDBJ databases">
        <authorList>
            <person name="Gilroy R."/>
        </authorList>
    </citation>
    <scope>NUCLEOTIDE SEQUENCE</scope>
    <source>
        <strain evidence="1">CHK192-19661</strain>
    </source>
</reference>
<evidence type="ECO:0000313" key="1">
    <source>
        <dbReference type="EMBL" id="HIZ09199.1"/>
    </source>
</evidence>
<evidence type="ECO:0000313" key="2">
    <source>
        <dbReference type="Proteomes" id="UP000824025"/>
    </source>
</evidence>
<sequence length="207" mass="22109">MNEPVTSAAELQEIMNGEGGSVVLNADLDRFVTLNNDVEVTVDLNGKRVEYLADTAGNGAFYVIQGTLNLTGDGVVNGLGNNDWSMAVWSSGGTINISGGYYTNVGAYSEEDGEHFDLIYASNNGTINISGGTFRCETPKWTLNLHDPAGQAGTAKIVVTGGTFFEFDPSNADTERGEETTNFVAAGYKVVSYTDEEGTWYTVVPEE</sequence>
<dbReference type="Proteomes" id="UP000824025">
    <property type="component" value="Unassembled WGS sequence"/>
</dbReference>
<dbReference type="AlphaFoldDB" id="A0A9D2D620"/>
<dbReference type="EMBL" id="DXCF01000005">
    <property type="protein sequence ID" value="HIZ09199.1"/>
    <property type="molecule type" value="Genomic_DNA"/>
</dbReference>
<protein>
    <submittedName>
        <fullName evidence="1">Uncharacterized protein</fullName>
    </submittedName>
</protein>
<gene>
    <name evidence="1" type="ORF">H9726_01800</name>
</gene>
<proteinExistence type="predicted"/>